<dbReference type="InterPro" id="IPR006153">
    <property type="entry name" value="Cation/H_exchanger_TM"/>
</dbReference>
<keyword evidence="9" id="KW-0406">Ion transport</keyword>
<dbReference type="GO" id="GO:0012505">
    <property type="term" value="C:endomembrane system"/>
    <property type="evidence" value="ECO:0007669"/>
    <property type="project" value="UniProtKB-SubCell"/>
</dbReference>
<evidence type="ECO:0000256" key="5">
    <source>
        <dbReference type="ARBA" id="ARBA00022538"/>
    </source>
</evidence>
<feature type="transmembrane region" description="Helical" evidence="11">
    <location>
        <begin position="143"/>
        <end position="166"/>
    </location>
</feature>
<evidence type="ECO:0000256" key="9">
    <source>
        <dbReference type="ARBA" id="ARBA00023065"/>
    </source>
</evidence>
<dbReference type="Gene3D" id="1.20.1530.20">
    <property type="match status" value="1"/>
</dbReference>
<dbReference type="InterPro" id="IPR036291">
    <property type="entry name" value="NAD(P)-bd_dom_sf"/>
</dbReference>
<dbReference type="GO" id="GO:0005886">
    <property type="term" value="C:plasma membrane"/>
    <property type="evidence" value="ECO:0007669"/>
    <property type="project" value="TreeGrafter"/>
</dbReference>
<dbReference type="STRING" id="938405.SAMN02927895_02634"/>
<evidence type="ECO:0000313" key="14">
    <source>
        <dbReference type="Proteomes" id="UP000198925"/>
    </source>
</evidence>
<feature type="transmembrane region" description="Helical" evidence="11">
    <location>
        <begin position="50"/>
        <end position="70"/>
    </location>
</feature>
<evidence type="ECO:0000256" key="4">
    <source>
        <dbReference type="ARBA" id="ARBA00022449"/>
    </source>
</evidence>
<feature type="transmembrane region" description="Helical" evidence="11">
    <location>
        <begin position="288"/>
        <end position="310"/>
    </location>
</feature>
<comment type="similarity">
    <text evidence="2">Belongs to the monovalent cation:proton antiporter 2 (CPA2) transporter (TC 2.A.37) family.</text>
</comment>
<dbReference type="EMBL" id="FMZX01000003">
    <property type="protein sequence ID" value="SDC95425.1"/>
    <property type="molecule type" value="Genomic_DNA"/>
</dbReference>
<dbReference type="PANTHER" id="PTHR46157">
    <property type="entry name" value="K(+) EFFLUX ANTIPORTER 3, CHLOROPLASTIC"/>
    <property type="match status" value="1"/>
</dbReference>
<dbReference type="GO" id="GO:0008324">
    <property type="term" value="F:monoatomic cation transmembrane transporter activity"/>
    <property type="evidence" value="ECO:0007669"/>
    <property type="project" value="InterPro"/>
</dbReference>
<keyword evidence="5" id="KW-0633">Potassium transport</keyword>
<dbReference type="Gene3D" id="3.40.50.720">
    <property type="entry name" value="NAD(P)-binding Rossmann-like Domain"/>
    <property type="match status" value="1"/>
</dbReference>
<keyword evidence="4" id="KW-0050">Antiport</keyword>
<evidence type="ECO:0000256" key="10">
    <source>
        <dbReference type="ARBA" id="ARBA00023136"/>
    </source>
</evidence>
<dbReference type="GO" id="GO:0006813">
    <property type="term" value="P:potassium ion transport"/>
    <property type="evidence" value="ECO:0007669"/>
    <property type="project" value="UniProtKB-KW"/>
</dbReference>
<evidence type="ECO:0000256" key="11">
    <source>
        <dbReference type="SAM" id="Phobius"/>
    </source>
</evidence>
<evidence type="ECO:0000256" key="6">
    <source>
        <dbReference type="ARBA" id="ARBA00022692"/>
    </source>
</evidence>
<dbReference type="Pfam" id="PF00999">
    <property type="entry name" value="Na_H_Exchanger"/>
    <property type="match status" value="1"/>
</dbReference>
<keyword evidence="14" id="KW-1185">Reference proteome</keyword>
<evidence type="ECO:0000256" key="1">
    <source>
        <dbReference type="ARBA" id="ARBA00004127"/>
    </source>
</evidence>
<dbReference type="NCBIfam" id="TIGR00932">
    <property type="entry name" value="2a37"/>
    <property type="match status" value="1"/>
</dbReference>
<keyword evidence="8 11" id="KW-1133">Transmembrane helix</keyword>
<dbReference type="RefSeq" id="WP_090662663.1">
    <property type="nucleotide sequence ID" value="NZ_FMZX01000003.1"/>
</dbReference>
<evidence type="ECO:0000256" key="8">
    <source>
        <dbReference type="ARBA" id="ARBA00022989"/>
    </source>
</evidence>
<dbReference type="FunFam" id="3.40.50.720:FF:000036">
    <property type="entry name" value="Glutathione-regulated potassium-efflux system protein KefB"/>
    <property type="match status" value="1"/>
</dbReference>
<evidence type="ECO:0000256" key="2">
    <source>
        <dbReference type="ARBA" id="ARBA00005551"/>
    </source>
</evidence>
<feature type="transmembrane region" description="Helical" evidence="11">
    <location>
        <begin position="82"/>
        <end position="103"/>
    </location>
</feature>
<dbReference type="PROSITE" id="PS51201">
    <property type="entry name" value="RCK_N"/>
    <property type="match status" value="1"/>
</dbReference>
<feature type="transmembrane region" description="Helical" evidence="11">
    <location>
        <begin position="178"/>
        <end position="197"/>
    </location>
</feature>
<comment type="subcellular location">
    <subcellularLocation>
        <location evidence="1">Endomembrane system</location>
        <topology evidence="1">Multi-pass membrane protein</topology>
    </subcellularLocation>
</comment>
<dbReference type="Pfam" id="PF02254">
    <property type="entry name" value="TrkA_N"/>
    <property type="match status" value="1"/>
</dbReference>
<evidence type="ECO:0000256" key="3">
    <source>
        <dbReference type="ARBA" id="ARBA00022448"/>
    </source>
</evidence>
<feature type="transmembrane region" description="Helical" evidence="11">
    <location>
        <begin position="353"/>
        <end position="371"/>
    </location>
</feature>
<keyword evidence="10 11" id="KW-0472">Membrane</keyword>
<dbReference type="InterPro" id="IPR004771">
    <property type="entry name" value="K/H_exchanger"/>
</dbReference>
<dbReference type="InterPro" id="IPR038770">
    <property type="entry name" value="Na+/solute_symporter_sf"/>
</dbReference>
<dbReference type="SUPFAM" id="SSF51735">
    <property type="entry name" value="NAD(P)-binding Rossmann-fold domains"/>
    <property type="match status" value="1"/>
</dbReference>
<keyword evidence="6 11" id="KW-0812">Transmembrane</keyword>
<keyword evidence="7" id="KW-0630">Potassium</keyword>
<proteinExistence type="inferred from homology"/>
<dbReference type="GO" id="GO:1902600">
    <property type="term" value="P:proton transmembrane transport"/>
    <property type="evidence" value="ECO:0007669"/>
    <property type="project" value="InterPro"/>
</dbReference>
<gene>
    <name evidence="13" type="ORF">SAMN04487779_1003169</name>
</gene>
<feature type="domain" description="RCK N-terminal" evidence="12">
    <location>
        <begin position="396"/>
        <end position="512"/>
    </location>
</feature>
<feature type="transmembrane region" description="Helical" evidence="11">
    <location>
        <begin position="109"/>
        <end position="131"/>
    </location>
</feature>
<feature type="transmembrane region" description="Helical" evidence="11">
    <location>
        <begin position="218"/>
        <end position="246"/>
    </location>
</feature>
<dbReference type="PANTHER" id="PTHR46157:SF4">
    <property type="entry name" value="K(+) EFFLUX ANTIPORTER 3, CHLOROPLASTIC"/>
    <property type="match status" value="1"/>
</dbReference>
<evidence type="ECO:0000313" key="13">
    <source>
        <dbReference type="EMBL" id="SDC95425.1"/>
    </source>
</evidence>
<reference evidence="13 14" key="1">
    <citation type="submission" date="2016-10" db="EMBL/GenBank/DDBJ databases">
        <authorList>
            <person name="de Groot N.N."/>
        </authorList>
    </citation>
    <scope>NUCLEOTIDE SEQUENCE [LARGE SCALE GENOMIC DNA]</scope>
    <source>
        <strain evidence="13 14">CPCC 100156</strain>
    </source>
</reference>
<protein>
    <submittedName>
        <fullName evidence="13">Kef-type potassium/proton antiporter, CPA2 family</fullName>
    </submittedName>
</protein>
<organism evidence="13 14">
    <name type="scientific">Belnapia rosea</name>
    <dbReference type="NCBI Taxonomy" id="938405"/>
    <lineage>
        <taxon>Bacteria</taxon>
        <taxon>Pseudomonadati</taxon>
        <taxon>Pseudomonadota</taxon>
        <taxon>Alphaproteobacteria</taxon>
        <taxon>Acetobacterales</taxon>
        <taxon>Roseomonadaceae</taxon>
        <taxon>Belnapia</taxon>
    </lineage>
</organism>
<dbReference type="GO" id="GO:0015297">
    <property type="term" value="F:antiporter activity"/>
    <property type="evidence" value="ECO:0007669"/>
    <property type="project" value="UniProtKB-KW"/>
</dbReference>
<dbReference type="AlphaFoldDB" id="A0A1G6QUG5"/>
<keyword evidence="3" id="KW-0813">Transport</keyword>
<feature type="transmembrane region" description="Helical" evidence="11">
    <location>
        <begin position="322"/>
        <end position="347"/>
    </location>
</feature>
<sequence>MLETLVILLGATAIAVHISRRLGFGSILGYLVAGVAIGPDGFRLISDVEQIAHVSELGVVMLLFLIGLELRPQRLWALRKPVFGLGFGQMLPTAAAITVLAHLGGLHWTGAAVLGAGLALSSTAIVLPMLGERGLLSSSAGRDSFAVLLFQDIAFIPLVALVPILADGEIPRSMPWLEVLRGLGVIAAILVGGWLLVPRIFRAVGGAQTPELFTAISLLVVAGAAALAGWGGLSMSLGAFTAGVLLSDSEYRHELQADIEPFQGLLLGFFFTSVGMGVDLDLALDHPLHVALAVLALVTVKVIVNFLLGLSRRRDTQTALRFALALPQGSEFGFVLFGAAVANGALLQSHADFATLTIALSMILSPVLFAASERLLIPRLLPPQQETAYDVIEEEEAPVIICGFGRIGQIVSRVLHMQRIPFVALDKSSEQIEVVRRFGGKVYFGNPVREDVLRAAGAEQAKLLVIALDDTEEALALAEMAGRHFPHLVILARARNRRHAHLLMDRNVTRIVRETFFSSLKLSEMAMEALGIPPDEIERAIRVFREHDERQLRMSHAIYMDEDRLIQSTREAAQELAELLEADRKPATARTVEQSTPA</sequence>
<accession>A0A1G6QUG5</accession>
<dbReference type="InterPro" id="IPR003148">
    <property type="entry name" value="RCK_N"/>
</dbReference>
<name>A0A1G6QUG5_9PROT</name>
<evidence type="ECO:0000256" key="7">
    <source>
        <dbReference type="ARBA" id="ARBA00022958"/>
    </source>
</evidence>
<dbReference type="Proteomes" id="UP000198925">
    <property type="component" value="Unassembled WGS sequence"/>
</dbReference>
<evidence type="ECO:0000259" key="12">
    <source>
        <dbReference type="PROSITE" id="PS51201"/>
    </source>
</evidence>